<evidence type="ECO:0000256" key="1">
    <source>
        <dbReference type="SAM" id="MobiDB-lite"/>
    </source>
</evidence>
<dbReference type="Proteomes" id="UP000271098">
    <property type="component" value="Unassembled WGS sequence"/>
</dbReference>
<evidence type="ECO:0000313" key="2">
    <source>
        <dbReference type="EMBL" id="VDK50153.1"/>
    </source>
</evidence>
<reference evidence="4" key="1">
    <citation type="submission" date="2016-06" db="UniProtKB">
        <authorList>
            <consortium name="WormBaseParasite"/>
        </authorList>
    </citation>
    <scope>IDENTIFICATION</scope>
</reference>
<dbReference type="OrthoDB" id="5843432at2759"/>
<evidence type="ECO:0000313" key="4">
    <source>
        <dbReference type="WBParaSite" id="GPUH_0000531901-mRNA-1"/>
    </source>
</evidence>
<dbReference type="EMBL" id="UYRT01011060">
    <property type="protein sequence ID" value="VDK50153.1"/>
    <property type="molecule type" value="Genomic_DNA"/>
</dbReference>
<dbReference type="AlphaFoldDB" id="A0A183D9C1"/>
<dbReference type="WBParaSite" id="GPUH_0000531901-mRNA-1">
    <property type="protein sequence ID" value="GPUH_0000531901-mRNA-1"/>
    <property type="gene ID" value="GPUH_0000531901"/>
</dbReference>
<evidence type="ECO:0000313" key="3">
    <source>
        <dbReference type="Proteomes" id="UP000271098"/>
    </source>
</evidence>
<name>A0A183D9C1_9BILA</name>
<proteinExistence type="predicted"/>
<gene>
    <name evidence="2" type="ORF">GPUH_LOCUS5311</name>
</gene>
<feature type="region of interest" description="Disordered" evidence="1">
    <location>
        <begin position="33"/>
        <end position="129"/>
    </location>
</feature>
<sequence length="129" mass="13868">MSDLFLVAASPLESKKGGFENAAYQGNHIRQFSQATTASQNGINKGSPNIPEESPKGVGETTYQEWFSKVASKPGVQLHEESSLPSPSAAHAPSRQSLTQGPPYLPYGQDPNGLYGEARIGPPGYYRPY</sequence>
<accession>A0A183D9C1</accession>
<protein>
    <submittedName>
        <fullName evidence="4">ZM domain-containing protein</fullName>
    </submittedName>
</protein>
<feature type="compositionally biased region" description="Low complexity" evidence="1">
    <location>
        <begin position="83"/>
        <end position="94"/>
    </location>
</feature>
<organism evidence="4">
    <name type="scientific">Gongylonema pulchrum</name>
    <dbReference type="NCBI Taxonomy" id="637853"/>
    <lineage>
        <taxon>Eukaryota</taxon>
        <taxon>Metazoa</taxon>
        <taxon>Ecdysozoa</taxon>
        <taxon>Nematoda</taxon>
        <taxon>Chromadorea</taxon>
        <taxon>Rhabditida</taxon>
        <taxon>Spirurina</taxon>
        <taxon>Spiruromorpha</taxon>
        <taxon>Spiruroidea</taxon>
        <taxon>Gongylonematidae</taxon>
        <taxon>Gongylonema</taxon>
    </lineage>
</organism>
<keyword evidence="3" id="KW-1185">Reference proteome</keyword>
<feature type="compositionally biased region" description="Polar residues" evidence="1">
    <location>
        <begin position="33"/>
        <end position="47"/>
    </location>
</feature>
<reference evidence="2 3" key="2">
    <citation type="submission" date="2018-11" db="EMBL/GenBank/DDBJ databases">
        <authorList>
            <consortium name="Pathogen Informatics"/>
        </authorList>
    </citation>
    <scope>NUCLEOTIDE SEQUENCE [LARGE SCALE GENOMIC DNA]</scope>
</reference>